<evidence type="ECO:0000259" key="11">
    <source>
        <dbReference type="PROSITE" id="PS50866"/>
    </source>
</evidence>
<reference evidence="12" key="1">
    <citation type="submission" date="2023-03" db="EMBL/GenBank/DDBJ databases">
        <title>Mating type loci evolution in Malassezia.</title>
        <authorList>
            <person name="Coelho M.A."/>
        </authorList>
    </citation>
    <scope>NUCLEOTIDE SEQUENCE</scope>
    <source>
        <strain evidence="12">CBS 7876</strain>
    </source>
</reference>
<sequence>MMFGRRACVSPVWLAVFVLMLVQSVRPLYFYFEAGADRCFYEQLPKDTIVVAHYYTEEWDDTQSHYDIPTDLGIGIVVKHLESEHVLVSAQGKPEGKFAFTSHEAGNHEICVQTEYHGSRIVHGHTPEVRMHIEVVIGDSHRPNTQADREHTNDLLSRARALNAKMRDLRKEQQYQREREMSFRDMSEAANARALWCILVQIVALVVACAWQLTNLRVRRATLTQTFFEDKKLR</sequence>
<dbReference type="PROSITE" id="PS50866">
    <property type="entry name" value="GOLD"/>
    <property type="match status" value="1"/>
</dbReference>
<proteinExistence type="inferred from homology"/>
<evidence type="ECO:0000256" key="1">
    <source>
        <dbReference type="ARBA" id="ARBA00004479"/>
    </source>
</evidence>
<dbReference type="PANTHER" id="PTHR22811">
    <property type="entry name" value="TRANSMEMBRANE EMP24 DOMAIN-CONTAINING PROTEIN"/>
    <property type="match status" value="1"/>
</dbReference>
<dbReference type="Pfam" id="PF01105">
    <property type="entry name" value="EMP24_GP25L"/>
    <property type="match status" value="1"/>
</dbReference>
<keyword evidence="13" id="KW-1185">Reference proteome</keyword>
<evidence type="ECO:0000256" key="7">
    <source>
        <dbReference type="RuleBase" id="RU003827"/>
    </source>
</evidence>
<keyword evidence="8" id="KW-0175">Coiled coil</keyword>
<dbReference type="InterPro" id="IPR009038">
    <property type="entry name" value="GOLD_dom"/>
</dbReference>
<comment type="similarity">
    <text evidence="2 7">Belongs to the EMP24/GP25L family.</text>
</comment>
<keyword evidence="3 7" id="KW-0812">Transmembrane</keyword>
<dbReference type="InterPro" id="IPR015720">
    <property type="entry name" value="Emp24-like"/>
</dbReference>
<feature type="signal peptide" evidence="10">
    <location>
        <begin position="1"/>
        <end position="27"/>
    </location>
</feature>
<evidence type="ECO:0000256" key="5">
    <source>
        <dbReference type="ARBA" id="ARBA00022989"/>
    </source>
</evidence>
<feature type="transmembrane region" description="Helical" evidence="9">
    <location>
        <begin position="193"/>
        <end position="213"/>
    </location>
</feature>
<accession>A0AAF0E249</accession>
<dbReference type="EMBL" id="CP119938">
    <property type="protein sequence ID" value="WFD03742.1"/>
    <property type="molecule type" value="Genomic_DNA"/>
</dbReference>
<evidence type="ECO:0000256" key="2">
    <source>
        <dbReference type="ARBA" id="ARBA00007104"/>
    </source>
</evidence>
<feature type="domain" description="GOLD" evidence="11">
    <location>
        <begin position="37"/>
        <end position="135"/>
    </location>
</feature>
<evidence type="ECO:0000256" key="3">
    <source>
        <dbReference type="ARBA" id="ARBA00022692"/>
    </source>
</evidence>
<gene>
    <name evidence="12" type="primary">ERP1</name>
    <name evidence="12" type="ORF">MOBT1_002436</name>
</gene>
<evidence type="ECO:0000256" key="8">
    <source>
        <dbReference type="SAM" id="Coils"/>
    </source>
</evidence>
<protein>
    <submittedName>
        <fullName evidence="12">Emp24p/erv25p- protein</fullName>
    </submittedName>
</protein>
<keyword evidence="4 10" id="KW-0732">Signal</keyword>
<evidence type="ECO:0000256" key="4">
    <source>
        <dbReference type="ARBA" id="ARBA00022729"/>
    </source>
</evidence>
<evidence type="ECO:0000256" key="10">
    <source>
        <dbReference type="SAM" id="SignalP"/>
    </source>
</evidence>
<organism evidence="12 13">
    <name type="scientific">Malassezia obtusa</name>
    <dbReference type="NCBI Taxonomy" id="76774"/>
    <lineage>
        <taxon>Eukaryota</taxon>
        <taxon>Fungi</taxon>
        <taxon>Dikarya</taxon>
        <taxon>Basidiomycota</taxon>
        <taxon>Ustilaginomycotina</taxon>
        <taxon>Malasseziomycetes</taxon>
        <taxon>Malasseziales</taxon>
        <taxon>Malasseziaceae</taxon>
        <taxon>Malassezia</taxon>
    </lineage>
</organism>
<dbReference type="GO" id="GO:0016020">
    <property type="term" value="C:membrane"/>
    <property type="evidence" value="ECO:0007669"/>
    <property type="project" value="UniProtKB-SubCell"/>
</dbReference>
<name>A0AAF0E249_9BASI</name>
<dbReference type="Proteomes" id="UP001214603">
    <property type="component" value="Chromosome 5"/>
</dbReference>
<comment type="subcellular location">
    <subcellularLocation>
        <location evidence="1 7">Membrane</location>
        <topology evidence="1 7">Single-pass type I membrane protein</topology>
    </subcellularLocation>
</comment>
<evidence type="ECO:0000256" key="6">
    <source>
        <dbReference type="ARBA" id="ARBA00023136"/>
    </source>
</evidence>
<dbReference type="AlphaFoldDB" id="A0AAF0E249"/>
<evidence type="ECO:0000313" key="12">
    <source>
        <dbReference type="EMBL" id="WFD03742.1"/>
    </source>
</evidence>
<evidence type="ECO:0000313" key="13">
    <source>
        <dbReference type="Proteomes" id="UP001214603"/>
    </source>
</evidence>
<feature type="chain" id="PRO_5042126400" evidence="10">
    <location>
        <begin position="28"/>
        <end position="234"/>
    </location>
</feature>
<evidence type="ECO:0000256" key="9">
    <source>
        <dbReference type="SAM" id="Phobius"/>
    </source>
</evidence>
<keyword evidence="5 9" id="KW-1133">Transmembrane helix</keyword>
<feature type="coiled-coil region" evidence="8">
    <location>
        <begin position="152"/>
        <end position="179"/>
    </location>
</feature>
<dbReference type="SMART" id="SM01190">
    <property type="entry name" value="EMP24_GP25L"/>
    <property type="match status" value="1"/>
</dbReference>
<keyword evidence="6 9" id="KW-0472">Membrane</keyword>